<gene>
    <name evidence="5" type="ORF">H5411_31335</name>
</gene>
<organism evidence="5 6">
    <name type="scientific">Amycolatopsis echigonensis</name>
    <dbReference type="NCBI Taxonomy" id="2576905"/>
    <lineage>
        <taxon>Bacteria</taxon>
        <taxon>Bacillati</taxon>
        <taxon>Actinomycetota</taxon>
        <taxon>Actinomycetes</taxon>
        <taxon>Pseudonocardiales</taxon>
        <taxon>Pseudonocardiaceae</taxon>
        <taxon>Amycolatopsis</taxon>
    </lineage>
</organism>
<dbReference type="EMBL" id="JACJHR010000057">
    <property type="protein sequence ID" value="MBB2503621.1"/>
    <property type="molecule type" value="Genomic_DNA"/>
</dbReference>
<name>A0A8E1W424_9PSEU</name>
<dbReference type="Gene3D" id="3.20.20.60">
    <property type="entry name" value="Phosphoenolpyruvate-binding domains"/>
    <property type="match status" value="1"/>
</dbReference>
<dbReference type="SUPFAM" id="SSF51621">
    <property type="entry name" value="Phosphoenolpyruvate/pyruvate domain"/>
    <property type="match status" value="1"/>
</dbReference>
<keyword evidence="3" id="KW-0456">Lyase</keyword>
<evidence type="ECO:0000256" key="1">
    <source>
        <dbReference type="ARBA" id="ARBA00005568"/>
    </source>
</evidence>
<dbReference type="GO" id="GO:0005737">
    <property type="term" value="C:cytoplasm"/>
    <property type="evidence" value="ECO:0007669"/>
    <property type="project" value="TreeGrafter"/>
</dbReference>
<comment type="similarity">
    <text evidence="1">Belongs to the HpcH/HpaI aldolase family.</text>
</comment>
<accession>A0A8E1W424</accession>
<dbReference type="GO" id="GO:0008081">
    <property type="term" value="F:phosphoric diester hydrolase activity"/>
    <property type="evidence" value="ECO:0007669"/>
    <property type="project" value="InterPro"/>
</dbReference>
<dbReference type="Pfam" id="PF03328">
    <property type="entry name" value="HpcH_HpaI"/>
    <property type="match status" value="1"/>
</dbReference>
<dbReference type="AlphaFoldDB" id="A0A8E1W424"/>
<comment type="caution">
    <text evidence="5">The sequence shown here is derived from an EMBL/GenBank/DDBJ whole genome shotgun (WGS) entry which is preliminary data.</text>
</comment>
<proteinExistence type="inferred from homology"/>
<dbReference type="InterPro" id="IPR050251">
    <property type="entry name" value="HpcH-HpaI_aldolase"/>
</dbReference>
<feature type="domain" description="GP-PDE" evidence="4">
    <location>
        <begin position="1"/>
        <end position="115"/>
    </location>
</feature>
<dbReference type="PANTHER" id="PTHR30502">
    <property type="entry name" value="2-KETO-3-DEOXY-L-RHAMNONATE ALDOLASE"/>
    <property type="match status" value="1"/>
</dbReference>
<sequence length="260" mass="26629">MRGRHRPFGGDGGAVSTLKQRLRSGERLLGGLLRLPAETLVEMAGVAGLDFVVLDCEHGPADLVPLQQHVVAAQAHGLGVLVRVGAAEPALVLRVLDLGADGVIVPHVDTAEQARAAVAAAHYPPLGKRGFATYSRAGRFGARGIAEHLEQAAETTVVVPMLETPEACAAAPEILAIPGVDSVLVGPADLAVALGGAAEPAVAQALDAVSAAAESAGKPMTSIVGTREQARQAPHGLVIYNITHVLLHTLAELAERSPFG</sequence>
<reference evidence="5 6" key="1">
    <citation type="submission" date="2020-08" db="EMBL/GenBank/DDBJ databases">
        <title>Amycolatopsis echigonensis JCM 21831.</title>
        <authorList>
            <person name="Tedsree N."/>
            <person name="Kuncharoen N."/>
            <person name="Likhitwitayawuid K."/>
            <person name="Tanasupawat S."/>
        </authorList>
    </citation>
    <scope>NUCLEOTIDE SEQUENCE [LARGE SCALE GENOMIC DNA]</scope>
    <source>
        <strain evidence="5 6">JCM 21831</strain>
    </source>
</reference>
<dbReference type="Proteomes" id="UP000550260">
    <property type="component" value="Unassembled WGS sequence"/>
</dbReference>
<protein>
    <submittedName>
        <fullName evidence="5">2-dehydro-3-deoxyglucarate aldolase</fullName>
    </submittedName>
</protein>
<dbReference type="PROSITE" id="PS51704">
    <property type="entry name" value="GP_PDE"/>
    <property type="match status" value="1"/>
</dbReference>
<dbReference type="GO" id="GO:0046872">
    <property type="term" value="F:metal ion binding"/>
    <property type="evidence" value="ECO:0007669"/>
    <property type="project" value="UniProtKB-KW"/>
</dbReference>
<evidence type="ECO:0000259" key="4">
    <source>
        <dbReference type="PROSITE" id="PS51704"/>
    </source>
</evidence>
<evidence type="ECO:0000313" key="6">
    <source>
        <dbReference type="Proteomes" id="UP000550260"/>
    </source>
</evidence>
<evidence type="ECO:0000313" key="5">
    <source>
        <dbReference type="EMBL" id="MBB2503621.1"/>
    </source>
</evidence>
<keyword evidence="2" id="KW-0479">Metal-binding</keyword>
<evidence type="ECO:0000256" key="3">
    <source>
        <dbReference type="ARBA" id="ARBA00023239"/>
    </source>
</evidence>
<dbReference type="InterPro" id="IPR005000">
    <property type="entry name" value="Aldolase/citrate-lyase_domain"/>
</dbReference>
<dbReference type="InterPro" id="IPR040442">
    <property type="entry name" value="Pyrv_kinase-like_dom_sf"/>
</dbReference>
<evidence type="ECO:0000256" key="2">
    <source>
        <dbReference type="ARBA" id="ARBA00022723"/>
    </source>
</evidence>
<dbReference type="InterPro" id="IPR015813">
    <property type="entry name" value="Pyrv/PenolPyrv_kinase-like_dom"/>
</dbReference>
<dbReference type="GO" id="GO:0016832">
    <property type="term" value="F:aldehyde-lyase activity"/>
    <property type="evidence" value="ECO:0007669"/>
    <property type="project" value="TreeGrafter"/>
</dbReference>
<dbReference type="GO" id="GO:0006629">
    <property type="term" value="P:lipid metabolic process"/>
    <property type="evidence" value="ECO:0007669"/>
    <property type="project" value="InterPro"/>
</dbReference>
<dbReference type="InterPro" id="IPR030395">
    <property type="entry name" value="GP_PDE_dom"/>
</dbReference>
<dbReference type="PANTHER" id="PTHR30502:SF0">
    <property type="entry name" value="PHOSPHOENOLPYRUVATE CARBOXYLASE FAMILY PROTEIN"/>
    <property type="match status" value="1"/>
</dbReference>